<dbReference type="STRING" id="421072.SAMN04488097_2315"/>
<proteinExistence type="predicted"/>
<dbReference type="OrthoDB" id="5431540at2"/>
<evidence type="ECO:0000313" key="3">
    <source>
        <dbReference type="Proteomes" id="UP000028623"/>
    </source>
</evidence>
<keyword evidence="1" id="KW-0732">Signal</keyword>
<gene>
    <name evidence="2" type="ORF">IO89_08505</name>
</gene>
<keyword evidence="3" id="KW-1185">Reference proteome</keyword>
<protein>
    <recommendedName>
        <fullName evidence="4">DUF922 domain-containing protein</fullName>
    </recommendedName>
</protein>
<evidence type="ECO:0008006" key="4">
    <source>
        <dbReference type="Google" id="ProtNLM"/>
    </source>
</evidence>
<comment type="caution">
    <text evidence="2">The sequence shown here is derived from an EMBL/GenBank/DDBJ whole genome shotgun (WGS) entry which is preliminary data.</text>
</comment>
<name>A0A085BHQ5_9FLAO</name>
<dbReference type="Proteomes" id="UP000028623">
    <property type="component" value="Unassembled WGS sequence"/>
</dbReference>
<sequence length="175" mass="20801">MIKRFLVLSFVLILGFANAQDKIFWDKNRKLEWTDFQSGVKPNGSKTAATTFCGISYLLNSSTKKFTSKQVKIQSFFVPSKSWAHLEHKTDVILMHEQSHFDIAELFARRFRKLISDKNLDAKALQKYYERIYDDYKAYQQDYETVTNHGRIRDKQYEYSRKIDKEIEELSDFKI</sequence>
<dbReference type="InterPro" id="IPR010321">
    <property type="entry name" value="DUF922"/>
</dbReference>
<dbReference type="eggNOG" id="COG5661">
    <property type="taxonomic scope" value="Bacteria"/>
</dbReference>
<reference evidence="2 3" key="1">
    <citation type="submission" date="2014-07" db="EMBL/GenBank/DDBJ databases">
        <title>Epilithonimonas lactis LMG 22401 Genome.</title>
        <authorList>
            <person name="Pipes S.E."/>
            <person name="Stropko S.J."/>
        </authorList>
    </citation>
    <scope>NUCLEOTIDE SEQUENCE [LARGE SCALE GENOMIC DNA]</scope>
    <source>
        <strain evidence="2 3">LMG 24401</strain>
    </source>
</reference>
<evidence type="ECO:0000256" key="1">
    <source>
        <dbReference type="SAM" id="SignalP"/>
    </source>
</evidence>
<organism evidence="2 3">
    <name type="scientific">Epilithonimonas lactis</name>
    <dbReference type="NCBI Taxonomy" id="421072"/>
    <lineage>
        <taxon>Bacteria</taxon>
        <taxon>Pseudomonadati</taxon>
        <taxon>Bacteroidota</taxon>
        <taxon>Flavobacteriia</taxon>
        <taxon>Flavobacteriales</taxon>
        <taxon>Weeksellaceae</taxon>
        <taxon>Chryseobacterium group</taxon>
        <taxon>Epilithonimonas</taxon>
    </lineage>
</organism>
<feature type="signal peptide" evidence="1">
    <location>
        <begin position="1"/>
        <end position="19"/>
    </location>
</feature>
<evidence type="ECO:0000313" key="2">
    <source>
        <dbReference type="EMBL" id="KFC22000.1"/>
    </source>
</evidence>
<accession>A0A085BHQ5</accession>
<dbReference type="RefSeq" id="WP_051879911.1">
    <property type="nucleotide sequence ID" value="NZ_FOFI01000003.1"/>
</dbReference>
<dbReference type="AlphaFoldDB" id="A0A085BHQ5"/>
<feature type="chain" id="PRO_5001786938" description="DUF922 domain-containing protein" evidence="1">
    <location>
        <begin position="20"/>
        <end position="175"/>
    </location>
</feature>
<dbReference type="Pfam" id="PF06037">
    <property type="entry name" value="DUF922"/>
    <property type="match status" value="1"/>
</dbReference>
<dbReference type="EMBL" id="JPLY01000003">
    <property type="protein sequence ID" value="KFC22000.1"/>
    <property type="molecule type" value="Genomic_DNA"/>
</dbReference>